<evidence type="ECO:0000313" key="2">
    <source>
        <dbReference type="EMBL" id="KAK0049013.1"/>
    </source>
</evidence>
<evidence type="ECO:0000256" key="1">
    <source>
        <dbReference type="SAM" id="SignalP"/>
    </source>
</evidence>
<gene>
    <name evidence="2" type="ORF">Bpfe_021598</name>
</gene>
<keyword evidence="1" id="KW-0732">Signal</keyword>
<keyword evidence="3" id="KW-1185">Reference proteome</keyword>
<proteinExistence type="predicted"/>
<comment type="caution">
    <text evidence="2">The sequence shown here is derived from an EMBL/GenBank/DDBJ whole genome shotgun (WGS) entry which is preliminary data.</text>
</comment>
<organism evidence="2 3">
    <name type="scientific">Biomphalaria pfeifferi</name>
    <name type="common">Bloodfluke planorb</name>
    <name type="synonym">Freshwater snail</name>
    <dbReference type="NCBI Taxonomy" id="112525"/>
    <lineage>
        <taxon>Eukaryota</taxon>
        <taxon>Metazoa</taxon>
        <taxon>Spiralia</taxon>
        <taxon>Lophotrochozoa</taxon>
        <taxon>Mollusca</taxon>
        <taxon>Gastropoda</taxon>
        <taxon>Heterobranchia</taxon>
        <taxon>Euthyneura</taxon>
        <taxon>Panpulmonata</taxon>
        <taxon>Hygrophila</taxon>
        <taxon>Lymnaeoidea</taxon>
        <taxon>Planorbidae</taxon>
        <taxon>Biomphalaria</taxon>
    </lineage>
</organism>
<reference evidence="2" key="2">
    <citation type="submission" date="2023-04" db="EMBL/GenBank/DDBJ databases">
        <authorList>
            <person name="Bu L."/>
            <person name="Lu L."/>
            <person name="Laidemitt M.R."/>
            <person name="Zhang S.M."/>
            <person name="Mutuku M."/>
            <person name="Mkoji G."/>
            <person name="Steinauer M."/>
            <person name="Loker E.S."/>
        </authorList>
    </citation>
    <scope>NUCLEOTIDE SEQUENCE</scope>
    <source>
        <strain evidence="2">KasaAsao</strain>
        <tissue evidence="2">Whole Snail</tissue>
    </source>
</reference>
<name>A0AAD8B7V6_BIOPF</name>
<feature type="signal peptide" evidence="1">
    <location>
        <begin position="1"/>
        <end position="23"/>
    </location>
</feature>
<protein>
    <submittedName>
        <fullName evidence="2">Uncharacterized protein</fullName>
    </submittedName>
</protein>
<accession>A0AAD8B7V6</accession>
<reference evidence="2" key="1">
    <citation type="journal article" date="2023" name="PLoS Negl. Trop. Dis.">
        <title>A genome sequence for Biomphalaria pfeifferi, the major vector snail for the human-infecting parasite Schistosoma mansoni.</title>
        <authorList>
            <person name="Bu L."/>
            <person name="Lu L."/>
            <person name="Laidemitt M.R."/>
            <person name="Zhang S.M."/>
            <person name="Mutuku M."/>
            <person name="Mkoji G."/>
            <person name="Steinauer M."/>
            <person name="Loker E.S."/>
        </authorList>
    </citation>
    <scope>NUCLEOTIDE SEQUENCE</scope>
    <source>
        <strain evidence="2">KasaAsao</strain>
    </source>
</reference>
<feature type="chain" id="PRO_5042173307" evidence="1">
    <location>
        <begin position="24"/>
        <end position="122"/>
    </location>
</feature>
<sequence>MRANHFVHFTLWSSLLLVIPASGQWSKSTGWGGAGNGKRSIGARSEQLHVDGRRDFSGTLKGLSFYLLTLGHIPDTGETITWWNNQDALKDKTDKFLLVSGEFNIQGGYDVDLKFLVPVCIL</sequence>
<evidence type="ECO:0000313" key="3">
    <source>
        <dbReference type="Proteomes" id="UP001233172"/>
    </source>
</evidence>
<dbReference type="AlphaFoldDB" id="A0AAD8B7V6"/>
<dbReference type="EMBL" id="JASAOG010000131">
    <property type="protein sequence ID" value="KAK0049013.1"/>
    <property type="molecule type" value="Genomic_DNA"/>
</dbReference>
<dbReference type="Proteomes" id="UP001233172">
    <property type="component" value="Unassembled WGS sequence"/>
</dbReference>